<dbReference type="AlphaFoldDB" id="A0AAN8EXC2"/>
<proteinExistence type="predicted"/>
<reference evidence="2 3" key="1">
    <citation type="submission" date="2022-12" db="EMBL/GenBank/DDBJ databases">
        <title>Genomic features and morphological characterization of a novel Knufia sp. strain isolated from spacecraft assembly facility.</title>
        <authorList>
            <person name="Teixeira M."/>
            <person name="Chander A.M."/>
            <person name="Stajich J.E."/>
            <person name="Venkateswaran K."/>
        </authorList>
    </citation>
    <scope>NUCLEOTIDE SEQUENCE [LARGE SCALE GENOMIC DNA]</scope>
    <source>
        <strain evidence="2 3">FJI-L2-BK-P2</strain>
    </source>
</reference>
<organism evidence="2 3">
    <name type="scientific">Knufia fluminis</name>
    <dbReference type="NCBI Taxonomy" id="191047"/>
    <lineage>
        <taxon>Eukaryota</taxon>
        <taxon>Fungi</taxon>
        <taxon>Dikarya</taxon>
        <taxon>Ascomycota</taxon>
        <taxon>Pezizomycotina</taxon>
        <taxon>Eurotiomycetes</taxon>
        <taxon>Chaetothyriomycetidae</taxon>
        <taxon>Chaetothyriales</taxon>
        <taxon>Trichomeriaceae</taxon>
        <taxon>Knufia</taxon>
    </lineage>
</organism>
<evidence type="ECO:0000256" key="1">
    <source>
        <dbReference type="SAM" id="MobiDB-lite"/>
    </source>
</evidence>
<accession>A0AAN8EXC2</accession>
<feature type="compositionally biased region" description="Pro residues" evidence="1">
    <location>
        <begin position="110"/>
        <end position="130"/>
    </location>
</feature>
<feature type="region of interest" description="Disordered" evidence="1">
    <location>
        <begin position="97"/>
        <end position="132"/>
    </location>
</feature>
<evidence type="ECO:0000313" key="2">
    <source>
        <dbReference type="EMBL" id="KAK5955711.1"/>
    </source>
</evidence>
<dbReference type="Proteomes" id="UP001316803">
    <property type="component" value="Unassembled WGS sequence"/>
</dbReference>
<dbReference type="EMBL" id="JAKLMC020000006">
    <property type="protein sequence ID" value="KAK5955711.1"/>
    <property type="molecule type" value="Genomic_DNA"/>
</dbReference>
<comment type="caution">
    <text evidence="2">The sequence shown here is derived from an EMBL/GenBank/DDBJ whole genome shotgun (WGS) entry which is preliminary data.</text>
</comment>
<sequence>MTSMDPRAAHGVMSPPATGKMTPTYLQPHVAASLVRSQVSSPMPRADNQMAMFQPGFQYDSPAPMQVSPYPTPSSQSTLVAPAGFDPVQWAQFQEFQRMQQQQAFTQPPSNMPPPTPFQPQMPQYAPQPPQRDSGYGSGMYENLGQTHGLPGQHTQASNTRPGHTYGKVTAKGNARIIRGNARDSTRPIMNERQHQYSEAEVDGDADMFDGDVTTEQMREFYLRRQI</sequence>
<gene>
    <name evidence="2" type="ORF">OHC33_003352</name>
</gene>
<name>A0AAN8EXC2_9EURO</name>
<protein>
    <submittedName>
        <fullName evidence="2">Uncharacterized protein</fullName>
    </submittedName>
</protein>
<feature type="compositionally biased region" description="Low complexity" evidence="1">
    <location>
        <begin position="97"/>
        <end position="109"/>
    </location>
</feature>
<keyword evidence="3" id="KW-1185">Reference proteome</keyword>
<evidence type="ECO:0000313" key="3">
    <source>
        <dbReference type="Proteomes" id="UP001316803"/>
    </source>
</evidence>